<dbReference type="InterPro" id="IPR050793">
    <property type="entry name" value="CMP-NeuNAc_synthase"/>
</dbReference>
<dbReference type="InterPro" id="IPR041492">
    <property type="entry name" value="HAD_2"/>
</dbReference>
<dbReference type="RefSeq" id="WP_173013278.1">
    <property type="nucleotide sequence ID" value="NZ_AP019860.1"/>
</dbReference>
<dbReference type="GO" id="GO:0008781">
    <property type="term" value="F:N-acylneuraminate cytidylyltransferase activity"/>
    <property type="evidence" value="ECO:0007669"/>
    <property type="project" value="TreeGrafter"/>
</dbReference>
<evidence type="ECO:0000256" key="6">
    <source>
        <dbReference type="ARBA" id="ARBA00022842"/>
    </source>
</evidence>
<dbReference type="Gene3D" id="3.40.50.1000">
    <property type="entry name" value="HAD superfamily/HAD-like"/>
    <property type="match status" value="1"/>
</dbReference>
<feature type="binding site" evidence="7">
    <location>
        <position position="11"/>
    </location>
    <ligand>
        <name>substrate</name>
    </ligand>
</feature>
<dbReference type="InterPro" id="IPR006549">
    <property type="entry name" value="HAD-SF_hydro_IIIA"/>
</dbReference>
<dbReference type="InterPro" id="IPR010023">
    <property type="entry name" value="KdsC_fam"/>
</dbReference>
<evidence type="ECO:0000313" key="9">
    <source>
        <dbReference type="Proteomes" id="UP000326354"/>
    </source>
</evidence>
<dbReference type="KEGG" id="uam:UABAM_02521"/>
<dbReference type="EMBL" id="AP019860">
    <property type="protein sequence ID" value="BBM84165.1"/>
    <property type="molecule type" value="Genomic_DNA"/>
</dbReference>
<comment type="subunit">
    <text evidence="3">Homotetramer.</text>
</comment>
<feature type="binding site" evidence="7">
    <location>
        <position position="102"/>
    </location>
    <ligand>
        <name>Mg(2+)</name>
        <dbReference type="ChEBI" id="CHEBI:18420"/>
    </ligand>
</feature>
<evidence type="ECO:0000256" key="1">
    <source>
        <dbReference type="ARBA" id="ARBA00001946"/>
    </source>
</evidence>
<organism evidence="8 9">
    <name type="scientific">Uabimicrobium amorphum</name>
    <dbReference type="NCBI Taxonomy" id="2596890"/>
    <lineage>
        <taxon>Bacteria</taxon>
        <taxon>Pseudomonadati</taxon>
        <taxon>Planctomycetota</taxon>
        <taxon>Candidatus Uabimicrobiia</taxon>
        <taxon>Candidatus Uabimicrobiales</taxon>
        <taxon>Candidatus Uabimicrobiaceae</taxon>
        <taxon>Candidatus Uabimicrobium</taxon>
    </lineage>
</organism>
<dbReference type="PIRSF" id="PIRSF006118">
    <property type="entry name" value="KDO8-P_Ptase"/>
    <property type="match status" value="1"/>
</dbReference>
<reference evidence="8 9" key="1">
    <citation type="submission" date="2019-08" db="EMBL/GenBank/DDBJ databases">
        <title>Complete genome sequence of Candidatus Uab amorphum.</title>
        <authorList>
            <person name="Shiratori T."/>
            <person name="Suzuki S."/>
            <person name="Kakizawa Y."/>
            <person name="Ishida K."/>
        </authorList>
    </citation>
    <scope>NUCLEOTIDE SEQUENCE [LARGE SCALE GENOMIC DNA]</scope>
    <source>
        <strain evidence="8 9">SRT547</strain>
    </source>
</reference>
<evidence type="ECO:0000256" key="2">
    <source>
        <dbReference type="ARBA" id="ARBA00005893"/>
    </source>
</evidence>
<keyword evidence="6 7" id="KW-0460">Magnesium</keyword>
<dbReference type="Pfam" id="PF13419">
    <property type="entry name" value="HAD_2"/>
    <property type="match status" value="1"/>
</dbReference>
<keyword evidence="4 7" id="KW-0479">Metal-binding</keyword>
<dbReference type="PANTHER" id="PTHR21485:SF3">
    <property type="entry name" value="N-ACYLNEURAMINATE CYTIDYLYLTRANSFERASE"/>
    <property type="match status" value="1"/>
</dbReference>
<dbReference type="SFLD" id="SFLDS00003">
    <property type="entry name" value="Haloacid_Dehalogenase"/>
    <property type="match status" value="1"/>
</dbReference>
<dbReference type="SUPFAM" id="SSF56784">
    <property type="entry name" value="HAD-like"/>
    <property type="match status" value="1"/>
</dbReference>
<keyword evidence="9" id="KW-1185">Reference proteome</keyword>
<evidence type="ECO:0000256" key="7">
    <source>
        <dbReference type="PIRSR" id="PIRSR006118-2"/>
    </source>
</evidence>
<gene>
    <name evidence="8" type="ORF">UABAM_02521</name>
</gene>
<dbReference type="InterPro" id="IPR023214">
    <property type="entry name" value="HAD_sf"/>
</dbReference>
<proteinExistence type="inferred from homology"/>
<dbReference type="GO" id="GO:0016788">
    <property type="term" value="F:hydrolase activity, acting on ester bonds"/>
    <property type="evidence" value="ECO:0007669"/>
    <property type="project" value="InterPro"/>
</dbReference>
<dbReference type="AlphaFoldDB" id="A0A5S9IP81"/>
<dbReference type="CDD" id="cd01630">
    <property type="entry name" value="HAD_KDO-like"/>
    <property type="match status" value="1"/>
</dbReference>
<comment type="similarity">
    <text evidence="2">Belongs to the KdsC family.</text>
</comment>
<dbReference type="NCBIfam" id="TIGR01662">
    <property type="entry name" value="HAD-SF-IIIA"/>
    <property type="match status" value="1"/>
</dbReference>
<dbReference type="FunFam" id="3.40.50.1000:FF:000029">
    <property type="entry name" value="3-deoxy-D-manno-octulosonate 8-phosphate phosphatase KdsC"/>
    <property type="match status" value="1"/>
</dbReference>
<dbReference type="SFLD" id="SFLDG01138">
    <property type="entry name" value="C1.6.2:_Deoxy-d-mannose-octulo"/>
    <property type="match status" value="1"/>
</dbReference>
<name>A0A5S9IP81_UABAM</name>
<dbReference type="InterPro" id="IPR036412">
    <property type="entry name" value="HAD-like_sf"/>
</dbReference>
<dbReference type="GO" id="GO:0046872">
    <property type="term" value="F:metal ion binding"/>
    <property type="evidence" value="ECO:0007669"/>
    <property type="project" value="UniProtKB-KW"/>
</dbReference>
<dbReference type="Proteomes" id="UP000326354">
    <property type="component" value="Chromosome"/>
</dbReference>
<dbReference type="PANTHER" id="PTHR21485">
    <property type="entry name" value="HAD SUPERFAMILY MEMBERS CMAS AND KDSC"/>
    <property type="match status" value="1"/>
</dbReference>
<evidence type="ECO:0000313" key="8">
    <source>
        <dbReference type="EMBL" id="BBM84165.1"/>
    </source>
</evidence>
<evidence type="ECO:0000256" key="3">
    <source>
        <dbReference type="ARBA" id="ARBA00011881"/>
    </source>
</evidence>
<comment type="cofactor">
    <cofactor evidence="1 7">
        <name>Mg(2+)</name>
        <dbReference type="ChEBI" id="CHEBI:18420"/>
    </cofactor>
</comment>
<evidence type="ECO:0000256" key="4">
    <source>
        <dbReference type="ARBA" id="ARBA00022723"/>
    </source>
</evidence>
<keyword evidence="5" id="KW-0378">Hydrolase</keyword>
<evidence type="ECO:0000256" key="5">
    <source>
        <dbReference type="ARBA" id="ARBA00022801"/>
    </source>
</evidence>
<protein>
    <submittedName>
        <fullName evidence="8">Haloacid dehalogenase</fullName>
    </submittedName>
</protein>
<sequence>MACKIVLLDVDGVLTDGSIYIDKNGDEFKRFNVKDGLGIKRLQQHGIEVGVITGRSSLALYKRLEKLGVTLIYDNISEKLPVYEQILIEKNISDEEACYMGDDLPDIPILQRVKIAGCPADAVDEVHNVCQFKSKREGGRGAVREFAEFILQQN</sequence>
<dbReference type="NCBIfam" id="TIGR01670">
    <property type="entry name" value="KdsC-phosphatas"/>
    <property type="match status" value="1"/>
</dbReference>
<accession>A0A5S9IP81</accession>
<dbReference type="SFLD" id="SFLDG01136">
    <property type="entry name" value="C1.6:_Phosphoserine_Phosphatas"/>
    <property type="match status" value="1"/>
</dbReference>
<feature type="binding site" evidence="7">
    <location>
        <position position="9"/>
    </location>
    <ligand>
        <name>Mg(2+)</name>
        <dbReference type="ChEBI" id="CHEBI:18420"/>
    </ligand>
</feature>